<dbReference type="SUPFAM" id="SSF47413">
    <property type="entry name" value="lambda repressor-like DNA-binding domains"/>
    <property type="match status" value="1"/>
</dbReference>
<dbReference type="InterPro" id="IPR010982">
    <property type="entry name" value="Lambda_DNA-bd_dom_sf"/>
</dbReference>
<dbReference type="Proteomes" id="UP000518887">
    <property type="component" value="Unassembled WGS sequence"/>
</dbReference>
<evidence type="ECO:0000256" key="1">
    <source>
        <dbReference type="ARBA" id="ARBA00023125"/>
    </source>
</evidence>
<evidence type="ECO:0000313" key="3">
    <source>
        <dbReference type="EMBL" id="MBB5225039.1"/>
    </source>
</evidence>
<dbReference type="PANTHER" id="PTHR46558:SF4">
    <property type="entry name" value="DNA-BIDING PHAGE PROTEIN"/>
    <property type="match status" value="1"/>
</dbReference>
<gene>
    <name evidence="3" type="ORF">HNP76_000379</name>
</gene>
<proteinExistence type="predicted"/>
<dbReference type="InterPro" id="IPR001387">
    <property type="entry name" value="Cro/C1-type_HTH"/>
</dbReference>
<evidence type="ECO:0000259" key="2">
    <source>
        <dbReference type="PROSITE" id="PS50943"/>
    </source>
</evidence>
<dbReference type="PANTHER" id="PTHR46558">
    <property type="entry name" value="TRACRIPTIONAL REGULATORY PROTEIN-RELATED-RELATED"/>
    <property type="match status" value="1"/>
</dbReference>
<keyword evidence="1" id="KW-0238">DNA-binding</keyword>
<dbReference type="GO" id="GO:0003677">
    <property type="term" value="F:DNA binding"/>
    <property type="evidence" value="ECO:0007669"/>
    <property type="project" value="UniProtKB-KW"/>
</dbReference>
<evidence type="ECO:0000313" key="4">
    <source>
        <dbReference type="Proteomes" id="UP000518887"/>
    </source>
</evidence>
<sequence>MGEKSEKVSISVLFGQNVKKYRKQAGLTQEQLSEQLGVSQKHLSIIETGAQFASASLIGRISEVLKVSPADLFGGSSDEVLNEIKFMRETIVSMLMNGIMGEFATLDSTMDDIKRLLGKLTSS</sequence>
<protein>
    <submittedName>
        <fullName evidence="3">Transcriptional regulator with XRE-family HTH domain</fullName>
    </submittedName>
</protein>
<dbReference type="AlphaFoldDB" id="A0A7W8G738"/>
<dbReference type="SMART" id="SM00530">
    <property type="entry name" value="HTH_XRE"/>
    <property type="match status" value="1"/>
</dbReference>
<dbReference type="PROSITE" id="PS50943">
    <property type="entry name" value="HTH_CROC1"/>
    <property type="match status" value="1"/>
</dbReference>
<dbReference type="Gene3D" id="1.10.260.40">
    <property type="entry name" value="lambda repressor-like DNA-binding domains"/>
    <property type="match status" value="1"/>
</dbReference>
<accession>A0A7W8G738</accession>
<keyword evidence="4" id="KW-1185">Reference proteome</keyword>
<dbReference type="CDD" id="cd00093">
    <property type="entry name" value="HTH_XRE"/>
    <property type="match status" value="1"/>
</dbReference>
<dbReference type="Pfam" id="PF01381">
    <property type="entry name" value="HTH_3"/>
    <property type="match status" value="1"/>
</dbReference>
<name>A0A7W8G738_9SPIR</name>
<dbReference type="EMBL" id="JACHFQ010000001">
    <property type="protein sequence ID" value="MBB5225039.1"/>
    <property type="molecule type" value="Genomic_DNA"/>
</dbReference>
<organism evidence="3 4">
    <name type="scientific">Treponema ruminis</name>
    <dbReference type="NCBI Taxonomy" id="744515"/>
    <lineage>
        <taxon>Bacteria</taxon>
        <taxon>Pseudomonadati</taxon>
        <taxon>Spirochaetota</taxon>
        <taxon>Spirochaetia</taxon>
        <taxon>Spirochaetales</taxon>
        <taxon>Treponemataceae</taxon>
        <taxon>Treponema</taxon>
    </lineage>
</organism>
<feature type="domain" description="HTH cro/C1-type" evidence="2">
    <location>
        <begin position="18"/>
        <end position="72"/>
    </location>
</feature>
<reference evidence="3 4" key="1">
    <citation type="submission" date="2020-08" db="EMBL/GenBank/DDBJ databases">
        <title>Genomic Encyclopedia of Type Strains, Phase IV (KMG-IV): sequencing the most valuable type-strain genomes for metagenomic binning, comparative biology and taxonomic classification.</title>
        <authorList>
            <person name="Goeker M."/>
        </authorList>
    </citation>
    <scope>NUCLEOTIDE SEQUENCE [LARGE SCALE GENOMIC DNA]</scope>
    <source>
        <strain evidence="3 4">DSM 103462</strain>
    </source>
</reference>
<comment type="caution">
    <text evidence="3">The sequence shown here is derived from an EMBL/GenBank/DDBJ whole genome shotgun (WGS) entry which is preliminary data.</text>
</comment>
<dbReference type="RefSeq" id="WP_184656903.1">
    <property type="nucleotide sequence ID" value="NZ_JACHFQ010000001.1"/>
</dbReference>